<dbReference type="KEGG" id="oga:100962233"/>
<dbReference type="OMA" id="AYIYNCQ"/>
<dbReference type="GO" id="GO:0007166">
    <property type="term" value="P:cell surface receptor signaling pathway"/>
    <property type="evidence" value="ECO:0007669"/>
    <property type="project" value="Ensembl"/>
</dbReference>
<evidence type="ECO:0000256" key="4">
    <source>
        <dbReference type="ARBA" id="ARBA00022989"/>
    </source>
</evidence>
<dbReference type="CTD" id="2206"/>
<dbReference type="EMBL" id="AAQR03180394">
    <property type="status" value="NOT_ANNOTATED_CDS"/>
    <property type="molecule type" value="Genomic_DNA"/>
</dbReference>
<keyword evidence="4 7" id="KW-1133">Transmembrane helix</keyword>
<evidence type="ECO:0000256" key="1">
    <source>
        <dbReference type="ARBA" id="ARBA00004141"/>
    </source>
</evidence>
<proteinExistence type="inferred from homology"/>
<name>H0X223_OTOGA</name>
<evidence type="ECO:0000256" key="6">
    <source>
        <dbReference type="SAM" id="MobiDB-lite"/>
    </source>
</evidence>
<dbReference type="GeneTree" id="ENSGT00940000161985"/>
<comment type="subcellular location">
    <subcellularLocation>
        <location evidence="1">Membrane</location>
        <topology evidence="1">Multi-pass membrane protein</topology>
    </subcellularLocation>
</comment>
<feature type="transmembrane region" description="Helical" evidence="7">
    <location>
        <begin position="95"/>
        <end position="114"/>
    </location>
</feature>
<evidence type="ECO:0000256" key="2">
    <source>
        <dbReference type="ARBA" id="ARBA00009565"/>
    </source>
</evidence>
<feature type="transmembrane region" description="Helical" evidence="7">
    <location>
        <begin position="57"/>
        <end position="83"/>
    </location>
</feature>
<dbReference type="OrthoDB" id="10071849at2759"/>
<dbReference type="InParanoid" id="H0X223"/>
<reference evidence="8" key="3">
    <citation type="submission" date="2025-09" db="UniProtKB">
        <authorList>
            <consortium name="Ensembl"/>
        </authorList>
    </citation>
    <scope>IDENTIFICATION</scope>
</reference>
<dbReference type="STRING" id="30611.ENSOGAP00000009077"/>
<dbReference type="PANTHER" id="PTHR23320">
    <property type="entry name" value="MEMBRANE-SPANNING 4-DOMAINS SUBFAMILY A MS4A -RELATED"/>
    <property type="match status" value="1"/>
</dbReference>
<comment type="similarity">
    <text evidence="2">Belongs to the MS4A family.</text>
</comment>
<feature type="region of interest" description="Disordered" evidence="6">
    <location>
        <begin position="1"/>
        <end position="25"/>
    </location>
</feature>
<keyword evidence="5 7" id="KW-0472">Membrane</keyword>
<dbReference type="GO" id="GO:0019863">
    <property type="term" value="F:IgE binding"/>
    <property type="evidence" value="ECO:0007669"/>
    <property type="project" value="Ensembl"/>
</dbReference>
<dbReference type="RefSeq" id="XP_003802760.1">
    <property type="nucleotide sequence ID" value="XM_003802712.1"/>
</dbReference>
<keyword evidence="3 7" id="KW-0812">Transmembrane</keyword>
<dbReference type="InterPro" id="IPR007237">
    <property type="entry name" value="CD20-like"/>
</dbReference>
<dbReference type="Ensembl" id="ENSOGAT00000010158.2">
    <property type="protein sequence ID" value="ENSOGAP00000009077.2"/>
    <property type="gene ID" value="ENSOGAG00000010155.2"/>
</dbReference>
<dbReference type="PANTHER" id="PTHR23320:SF66">
    <property type="entry name" value="HIGH AFFINITY IMMUNOGLOBULIN EPSILON RECEPTOR SUBUNIT BETA"/>
    <property type="match status" value="1"/>
</dbReference>
<dbReference type="GeneID" id="100962233"/>
<evidence type="ECO:0000256" key="3">
    <source>
        <dbReference type="ARBA" id="ARBA00022692"/>
    </source>
</evidence>
<keyword evidence="9" id="KW-1185">Reference proteome</keyword>
<sequence length="242" mass="26566">MDTENKSRAELTLPNPEWSPSVPEPDLSEISLHENTLLKKSPPQHTWLTFLKNELEFLGVTQILIGLICLCFGTIVCIVLSISELEEDVFSSFKVGYPFWGAIFFATSGFLLIVSERKKAAYLVRGSLGANTGSSIAGGIGIVILLINLKKSLAYIYDSCPVVSGVDDDCLLASFSIEIVAMILFLTILGFCSAVSAIVYGVGEEIRRTKVPDDRLYEELNIYSPIYSVLEERVEVSPPTDS</sequence>
<dbReference type="InterPro" id="IPR030417">
    <property type="entry name" value="MS4A"/>
</dbReference>
<reference evidence="8" key="2">
    <citation type="submission" date="2025-08" db="UniProtKB">
        <authorList>
            <consortium name="Ensembl"/>
        </authorList>
    </citation>
    <scope>IDENTIFICATION</scope>
</reference>
<accession>H0X223</accession>
<evidence type="ECO:0000313" key="8">
    <source>
        <dbReference type="Ensembl" id="ENSOGAP00000009077.2"/>
    </source>
</evidence>
<feature type="transmembrane region" description="Helical" evidence="7">
    <location>
        <begin position="179"/>
        <end position="202"/>
    </location>
</feature>
<organism evidence="8 9">
    <name type="scientific">Otolemur garnettii</name>
    <name type="common">Small-eared galago</name>
    <name type="synonym">Garnett's greater bushbaby</name>
    <dbReference type="NCBI Taxonomy" id="30611"/>
    <lineage>
        <taxon>Eukaryota</taxon>
        <taxon>Metazoa</taxon>
        <taxon>Chordata</taxon>
        <taxon>Craniata</taxon>
        <taxon>Vertebrata</taxon>
        <taxon>Euteleostomi</taxon>
        <taxon>Mammalia</taxon>
        <taxon>Eutheria</taxon>
        <taxon>Euarchontoglires</taxon>
        <taxon>Primates</taxon>
        <taxon>Strepsirrhini</taxon>
        <taxon>Lorisiformes</taxon>
        <taxon>Galagidae</taxon>
        <taxon>Otolemur</taxon>
    </lineage>
</organism>
<dbReference type="eggNOG" id="ENOG502TM6F">
    <property type="taxonomic scope" value="Eukaryota"/>
</dbReference>
<dbReference type="Pfam" id="PF04103">
    <property type="entry name" value="CD20"/>
    <property type="match status" value="1"/>
</dbReference>
<evidence type="ECO:0000313" key="9">
    <source>
        <dbReference type="Proteomes" id="UP000005225"/>
    </source>
</evidence>
<dbReference type="Proteomes" id="UP000005225">
    <property type="component" value="Unassembled WGS sequence"/>
</dbReference>
<gene>
    <name evidence="8" type="primary">MS4A2</name>
</gene>
<protein>
    <submittedName>
        <fullName evidence="8">Membrane spanning 4-domains A2</fullName>
    </submittedName>
</protein>
<dbReference type="GO" id="GO:0006955">
    <property type="term" value="P:immune response"/>
    <property type="evidence" value="ECO:0007669"/>
    <property type="project" value="Ensembl"/>
</dbReference>
<dbReference type="HOGENOM" id="CLU_093202_0_0_1"/>
<dbReference type="GO" id="GO:0032998">
    <property type="term" value="C:Fc-epsilon receptor I complex"/>
    <property type="evidence" value="ECO:0007669"/>
    <property type="project" value="Ensembl"/>
</dbReference>
<evidence type="ECO:0000256" key="7">
    <source>
        <dbReference type="SAM" id="Phobius"/>
    </source>
</evidence>
<feature type="transmembrane region" description="Helical" evidence="7">
    <location>
        <begin position="126"/>
        <end position="147"/>
    </location>
</feature>
<evidence type="ECO:0000256" key="5">
    <source>
        <dbReference type="ARBA" id="ARBA00023136"/>
    </source>
</evidence>
<dbReference type="FunCoup" id="H0X223">
    <property type="interactions" value="266"/>
</dbReference>
<reference evidence="9" key="1">
    <citation type="submission" date="2011-03" db="EMBL/GenBank/DDBJ databases">
        <title>Version 3 of the genome sequence of Otolemur garnettii (Bushbaby).</title>
        <authorList>
            <consortium name="The Broad Institute Genome Sequencing Platform"/>
            <person name="Di Palma F."/>
            <person name="Johnson J."/>
            <person name="Lander E.S."/>
            <person name="Lindblad-Toh K."/>
            <person name="Jaffe D.B."/>
            <person name="Gnerre S."/>
            <person name="MacCallum I."/>
            <person name="Przybylski D."/>
            <person name="Ribeiro F.J."/>
            <person name="Burton J.N."/>
            <person name="Walker B.J."/>
            <person name="Sharpe T."/>
            <person name="Hall G."/>
        </authorList>
    </citation>
    <scope>NUCLEOTIDE SEQUENCE [LARGE SCALE GENOMIC DNA]</scope>
</reference>
<dbReference type="EMBL" id="AAQR03180393">
    <property type="status" value="NOT_ANNOTATED_CDS"/>
    <property type="molecule type" value="Genomic_DNA"/>
</dbReference>
<dbReference type="AlphaFoldDB" id="H0X223"/>
<dbReference type="GO" id="GO:0009897">
    <property type="term" value="C:external side of plasma membrane"/>
    <property type="evidence" value="ECO:0007669"/>
    <property type="project" value="Ensembl"/>
</dbReference>